<protein>
    <submittedName>
        <fullName evidence="2">DUF3828 domain-containing protein</fullName>
    </submittedName>
</protein>
<name>A0ABT5HSD6_9CAUL</name>
<sequence length="161" mass="18276">MDRRLFLLGLLAVASPTFAAVQPPRDLIQKFYLIYAAQGTQGTGNAVEKVHLRDWMTDDLRVLYDKGTTTQPGEEMPILDFDPFIDAQDYEITEVKVTAKMLDPKRQLVTASFRNIGTPMTVLYDFVLTKKGWRISDVRYLKSAERPAGFSLKSFLKTPLI</sequence>
<feature type="chain" id="PRO_5045725329" evidence="1">
    <location>
        <begin position="20"/>
        <end position="161"/>
    </location>
</feature>
<dbReference type="RefSeq" id="WP_272747465.1">
    <property type="nucleotide sequence ID" value="NZ_JAQQKX010000004.1"/>
</dbReference>
<keyword evidence="3" id="KW-1185">Reference proteome</keyword>
<proteinExistence type="predicted"/>
<dbReference type="Proteomes" id="UP001214854">
    <property type="component" value="Unassembled WGS sequence"/>
</dbReference>
<dbReference type="Gene3D" id="3.10.450.50">
    <property type="match status" value="1"/>
</dbReference>
<evidence type="ECO:0000313" key="3">
    <source>
        <dbReference type="Proteomes" id="UP001214854"/>
    </source>
</evidence>
<gene>
    <name evidence="2" type="ORF">PQU92_06820</name>
</gene>
<reference evidence="2 3" key="1">
    <citation type="submission" date="2023-01" db="EMBL/GenBank/DDBJ databases">
        <title>Novel species of the genus Asticcacaulis isolated from rivers.</title>
        <authorList>
            <person name="Lu H."/>
        </authorList>
    </citation>
    <scope>NUCLEOTIDE SEQUENCE [LARGE SCALE GENOMIC DNA]</scope>
    <source>
        <strain evidence="2 3">BYS171W</strain>
    </source>
</reference>
<accession>A0ABT5HSD6</accession>
<evidence type="ECO:0000313" key="2">
    <source>
        <dbReference type="EMBL" id="MDC7682981.1"/>
    </source>
</evidence>
<dbReference type="EMBL" id="JAQQKX010000004">
    <property type="protein sequence ID" value="MDC7682981.1"/>
    <property type="molecule type" value="Genomic_DNA"/>
</dbReference>
<organism evidence="2 3">
    <name type="scientific">Asticcacaulis aquaticus</name>
    <dbReference type="NCBI Taxonomy" id="2984212"/>
    <lineage>
        <taxon>Bacteria</taxon>
        <taxon>Pseudomonadati</taxon>
        <taxon>Pseudomonadota</taxon>
        <taxon>Alphaproteobacteria</taxon>
        <taxon>Caulobacterales</taxon>
        <taxon>Caulobacteraceae</taxon>
        <taxon>Asticcacaulis</taxon>
    </lineage>
</organism>
<evidence type="ECO:0000256" key="1">
    <source>
        <dbReference type="SAM" id="SignalP"/>
    </source>
</evidence>
<feature type="signal peptide" evidence="1">
    <location>
        <begin position="1"/>
        <end position="19"/>
    </location>
</feature>
<comment type="caution">
    <text evidence="2">The sequence shown here is derived from an EMBL/GenBank/DDBJ whole genome shotgun (WGS) entry which is preliminary data.</text>
</comment>
<keyword evidence="1" id="KW-0732">Signal</keyword>